<reference evidence="3" key="1">
    <citation type="submission" date="2011-02" db="EMBL/GenBank/DDBJ databases">
        <title>The complete genome of Planctomyces brasiliensis DSM 5305.</title>
        <authorList>
            <person name="Lucas S."/>
            <person name="Copeland A."/>
            <person name="Lapidus A."/>
            <person name="Bruce D."/>
            <person name="Goodwin L."/>
            <person name="Pitluck S."/>
            <person name="Kyrpides N."/>
            <person name="Mavromatis K."/>
            <person name="Pagani I."/>
            <person name="Ivanova N."/>
            <person name="Ovchinnikova G."/>
            <person name="Lu M."/>
            <person name="Detter J.C."/>
            <person name="Han C."/>
            <person name="Land M."/>
            <person name="Hauser L."/>
            <person name="Markowitz V."/>
            <person name="Cheng J.-F."/>
            <person name="Hugenholtz P."/>
            <person name="Woyke T."/>
            <person name="Wu D."/>
            <person name="Tindall B."/>
            <person name="Pomrenke H.G."/>
            <person name="Brambilla E."/>
            <person name="Klenk H.-P."/>
            <person name="Eisen J.A."/>
        </authorList>
    </citation>
    <scope>NUCLEOTIDE SEQUENCE [LARGE SCALE GENOMIC DNA]</scope>
    <source>
        <strain evidence="3">ATCC 49424 / DSM 5305 / JCM 21570 / NBRC 103401 / IFAM 1448</strain>
    </source>
</reference>
<accession>F0SHS5</accession>
<dbReference type="AlphaFoldDB" id="F0SHS5"/>
<keyword evidence="3" id="KW-1185">Reference proteome</keyword>
<feature type="region of interest" description="Disordered" evidence="1">
    <location>
        <begin position="84"/>
        <end position="103"/>
    </location>
</feature>
<organism evidence="2 3">
    <name type="scientific">Rubinisphaera brasiliensis (strain ATCC 49424 / DSM 5305 / JCM 21570 / IAM 15109 / NBRC 103401 / IFAM 1448)</name>
    <name type="common">Planctomyces brasiliensis</name>
    <dbReference type="NCBI Taxonomy" id="756272"/>
    <lineage>
        <taxon>Bacteria</taxon>
        <taxon>Pseudomonadati</taxon>
        <taxon>Planctomycetota</taxon>
        <taxon>Planctomycetia</taxon>
        <taxon>Planctomycetales</taxon>
        <taxon>Planctomycetaceae</taxon>
        <taxon>Rubinisphaera</taxon>
    </lineage>
</organism>
<dbReference type="HOGENOM" id="CLU_113730_3_0_0"/>
<dbReference type="Proteomes" id="UP000006860">
    <property type="component" value="Chromosome"/>
</dbReference>
<name>F0SHS5_RUBBR</name>
<dbReference type="KEGG" id="pbs:Plabr_1947"/>
<evidence type="ECO:0000256" key="1">
    <source>
        <dbReference type="SAM" id="MobiDB-lite"/>
    </source>
</evidence>
<evidence type="ECO:0008006" key="4">
    <source>
        <dbReference type="Google" id="ProtNLM"/>
    </source>
</evidence>
<protein>
    <recommendedName>
        <fullName evidence="4">Carboxypeptidase regulatory-like domain-containing protein</fullName>
    </recommendedName>
</protein>
<proteinExistence type="predicted"/>
<evidence type="ECO:0000313" key="3">
    <source>
        <dbReference type="Proteomes" id="UP000006860"/>
    </source>
</evidence>
<gene>
    <name evidence="2" type="ordered locus">Plabr_1947</name>
</gene>
<sequence>MACLATLLIAGCGSGDSGPDRYSVSGTVSRDGQPMSAGTIEFHSTTNVAGNAMAQIVDGKFSISSDMGPTAGSYQVRISSVTPQIAPSDPNEAMEAANEPPPKEEIAARFNSETELTAEVGPDKDNSFDFQVESSP</sequence>
<dbReference type="EMBL" id="CP002546">
    <property type="protein sequence ID" value="ADY59555.1"/>
    <property type="molecule type" value="Genomic_DNA"/>
</dbReference>
<feature type="region of interest" description="Disordered" evidence="1">
    <location>
        <begin position="110"/>
        <end position="136"/>
    </location>
</feature>
<evidence type="ECO:0000313" key="2">
    <source>
        <dbReference type="EMBL" id="ADY59555.1"/>
    </source>
</evidence>